<name>A0ABS0BVQ3_9GAMM</name>
<comment type="caution">
    <text evidence="9">The sequence shown here is derived from an EMBL/GenBank/DDBJ whole genome shotgun (WGS) entry which is preliminary data.</text>
</comment>
<feature type="transmembrane region" description="Helical" evidence="8">
    <location>
        <begin position="32"/>
        <end position="52"/>
    </location>
</feature>
<feature type="transmembrane region" description="Helical" evidence="8">
    <location>
        <begin position="64"/>
        <end position="89"/>
    </location>
</feature>
<evidence type="ECO:0000256" key="8">
    <source>
        <dbReference type="SAM" id="Phobius"/>
    </source>
</evidence>
<feature type="transmembrane region" description="Helical" evidence="8">
    <location>
        <begin position="110"/>
        <end position="131"/>
    </location>
</feature>
<keyword evidence="10" id="KW-1185">Reference proteome</keyword>
<evidence type="ECO:0000256" key="6">
    <source>
        <dbReference type="ARBA" id="ARBA00022989"/>
    </source>
</evidence>
<dbReference type="PANTHER" id="PTHR37484">
    <property type="entry name" value="ROD SHAPE-DETERMINING PROTEIN MRED"/>
    <property type="match status" value="1"/>
</dbReference>
<evidence type="ECO:0000256" key="1">
    <source>
        <dbReference type="ARBA" id="ARBA00004651"/>
    </source>
</evidence>
<reference evidence="9 10" key="1">
    <citation type="submission" date="2020-11" db="EMBL/GenBank/DDBJ databases">
        <title>Sulfur oxidizing isolate from Hospital Hole Sinkhole.</title>
        <authorList>
            <person name="Scott K.M."/>
        </authorList>
    </citation>
    <scope>NUCLEOTIDE SEQUENCE [LARGE SCALE GENOMIC DNA]</scope>
    <source>
        <strain evidence="9 10">HH1</strain>
    </source>
</reference>
<dbReference type="InterPro" id="IPR007227">
    <property type="entry name" value="Cell_shape_determining_MreD"/>
</dbReference>
<proteinExistence type="inferred from homology"/>
<keyword evidence="6 8" id="KW-1133">Transmembrane helix</keyword>
<evidence type="ECO:0000313" key="10">
    <source>
        <dbReference type="Proteomes" id="UP001193680"/>
    </source>
</evidence>
<evidence type="ECO:0000256" key="5">
    <source>
        <dbReference type="ARBA" id="ARBA00022960"/>
    </source>
</evidence>
<evidence type="ECO:0000313" key="9">
    <source>
        <dbReference type="EMBL" id="MBF6057155.1"/>
    </source>
</evidence>
<organism evidence="9 10">
    <name type="scientific">Thiomicrorhabdus heinhorstiae</name>
    <dbReference type="NCBI Taxonomy" id="2748010"/>
    <lineage>
        <taxon>Bacteria</taxon>
        <taxon>Pseudomonadati</taxon>
        <taxon>Pseudomonadota</taxon>
        <taxon>Gammaproteobacteria</taxon>
        <taxon>Thiotrichales</taxon>
        <taxon>Piscirickettsiaceae</taxon>
        <taxon>Thiomicrorhabdus</taxon>
    </lineage>
</organism>
<keyword evidence="3" id="KW-1003">Cell membrane</keyword>
<keyword evidence="5" id="KW-0133">Cell shape</keyword>
<keyword evidence="4 8" id="KW-0812">Transmembrane</keyword>
<dbReference type="EMBL" id="JACBGI020000002">
    <property type="protein sequence ID" value="MBF6057155.1"/>
    <property type="molecule type" value="Genomic_DNA"/>
</dbReference>
<gene>
    <name evidence="9" type="primary">mreD</name>
    <name evidence="9" type="ORF">H8792_002260</name>
</gene>
<keyword evidence="7 8" id="KW-0472">Membrane</keyword>
<feature type="transmembrane region" description="Helical" evidence="8">
    <location>
        <begin position="137"/>
        <end position="157"/>
    </location>
</feature>
<evidence type="ECO:0000256" key="2">
    <source>
        <dbReference type="ARBA" id="ARBA00007776"/>
    </source>
</evidence>
<protein>
    <submittedName>
        <fullName evidence="9">Rod shape-determining protein MreD</fullName>
    </submittedName>
</protein>
<dbReference type="Proteomes" id="UP001193680">
    <property type="component" value="Unassembled WGS sequence"/>
</dbReference>
<comment type="similarity">
    <text evidence="2">Belongs to the MreD family.</text>
</comment>
<evidence type="ECO:0000256" key="4">
    <source>
        <dbReference type="ARBA" id="ARBA00022692"/>
    </source>
</evidence>
<dbReference type="NCBIfam" id="TIGR03426">
    <property type="entry name" value="shape_MreD"/>
    <property type="match status" value="1"/>
</dbReference>
<sequence length="169" mass="19496">MTSKFIYIRTAQIRGLILLTFFLALIADSMNLYGETLLFLPPFTLLILLYWSGHFLDRTYITSAFILGLMCDGLYQTTLGSHALIYVSLTFMMLRQRGRFKGYTALQQGFFISFYLLVYQVISFIFFSPVLNQNDAISYWLMPLSAIIIWPILAFLLRQGTFQATESSE</sequence>
<evidence type="ECO:0000256" key="7">
    <source>
        <dbReference type="ARBA" id="ARBA00023136"/>
    </source>
</evidence>
<dbReference type="RefSeq" id="WP_194947520.1">
    <property type="nucleotide sequence ID" value="NZ_JACBGI020000002.1"/>
</dbReference>
<dbReference type="InterPro" id="IPR026034">
    <property type="entry name" value="MreD_proteobac"/>
</dbReference>
<evidence type="ECO:0000256" key="3">
    <source>
        <dbReference type="ARBA" id="ARBA00022475"/>
    </source>
</evidence>
<accession>A0ABS0BVQ3</accession>
<dbReference type="PANTHER" id="PTHR37484:SF1">
    <property type="entry name" value="ROD SHAPE-DETERMINING PROTEIN MRED"/>
    <property type="match status" value="1"/>
</dbReference>
<comment type="subcellular location">
    <subcellularLocation>
        <location evidence="1">Cell membrane</location>
        <topology evidence="1">Multi-pass membrane protein</topology>
    </subcellularLocation>
</comment>
<dbReference type="Pfam" id="PF04093">
    <property type="entry name" value="MreD"/>
    <property type="match status" value="1"/>
</dbReference>
<feature type="transmembrane region" description="Helical" evidence="8">
    <location>
        <begin position="6"/>
        <end position="25"/>
    </location>
</feature>